<keyword evidence="6 8" id="KW-1133">Transmembrane helix</keyword>
<protein>
    <recommendedName>
        <fullName evidence="8">Probable lipid II flippase MurJ</fullName>
    </recommendedName>
</protein>
<dbReference type="InterPro" id="IPR004268">
    <property type="entry name" value="MurJ"/>
</dbReference>
<accession>A0ABU9VYH2</accession>
<feature type="transmembrane region" description="Helical" evidence="8">
    <location>
        <begin position="80"/>
        <end position="102"/>
    </location>
</feature>
<keyword evidence="8 9" id="KW-0813">Transport</keyword>
<sequence>MKKATLILMILAITSKIIGFGREIVLSYYYGASNVSDAFLISLTIPTVIFAFIGVAIKTTFMPMYSRIKNEKGIVEADHFTSNVINILIFFSLIIVIIVLLFSEQVVKLFASGFDGETLEMAVYFTKITIFAIFFMGIIYVSEGYLQLKNRFAVPALVGLPMSLILIITIFLSTRLGHGILAYGKIVAVIAQLCLIVPFMFIVGYRHSFVANIRDNDIRKVFNLALPVAAGTSVNQINKLVDRTIASQIAVGGISALNYASRLNSFIQSIFIMSVVTVLYASISKMEVNNDMVKFKKSITSSINGIIILVLPVVFGSMIFSREIVTLLFARGAFDSKALEMTSSALFFYSIGILGFGLREVLARGFYALQDTKTPMINASIGMTLNIILNLILSRYLGIGGLALATSVAAIFTTGLMFISLRKKIGGIGMKNTISIFLKIVVASSLMGVIAKLSFNKFTILFSQNVSLLIAICVGASTFFLIVSFMKIDDIDVIKNIIKKKIRKVIVKP</sequence>
<dbReference type="Proteomes" id="UP001407405">
    <property type="component" value="Unassembled WGS sequence"/>
</dbReference>
<evidence type="ECO:0000256" key="7">
    <source>
        <dbReference type="ARBA" id="ARBA00023136"/>
    </source>
</evidence>
<dbReference type="PRINTS" id="PR01806">
    <property type="entry name" value="VIRFACTRMVIN"/>
</dbReference>
<comment type="pathway">
    <text evidence="8">Cell wall biogenesis; peptidoglycan biosynthesis.</text>
</comment>
<evidence type="ECO:0000256" key="5">
    <source>
        <dbReference type="ARBA" id="ARBA00022984"/>
    </source>
</evidence>
<keyword evidence="2 8" id="KW-1003">Cell membrane</keyword>
<feature type="transmembrane region" description="Helical" evidence="8">
    <location>
        <begin position="266"/>
        <end position="283"/>
    </location>
</feature>
<dbReference type="HAMAP" id="MF_02078">
    <property type="entry name" value="MurJ_MviN"/>
    <property type="match status" value="1"/>
</dbReference>
<dbReference type="EMBL" id="JBCITM010000026">
    <property type="protein sequence ID" value="MEN1762038.1"/>
    <property type="molecule type" value="Genomic_DNA"/>
</dbReference>
<dbReference type="RefSeq" id="WP_343187321.1">
    <property type="nucleotide sequence ID" value="NZ_JBCITM010000026.1"/>
</dbReference>
<name>A0ABU9VYH2_9CLOT</name>
<feature type="transmembrane region" description="Helical" evidence="8">
    <location>
        <begin position="466"/>
        <end position="486"/>
    </location>
</feature>
<dbReference type="CDD" id="cd13123">
    <property type="entry name" value="MATE_MurJ_like"/>
    <property type="match status" value="1"/>
</dbReference>
<keyword evidence="11" id="KW-1185">Reference proteome</keyword>
<dbReference type="PANTHER" id="PTHR47019">
    <property type="entry name" value="LIPID II FLIPPASE MURJ"/>
    <property type="match status" value="1"/>
</dbReference>
<feature type="transmembrane region" description="Helical" evidence="8">
    <location>
        <begin position="122"/>
        <end position="141"/>
    </location>
</feature>
<feature type="transmembrane region" description="Helical" evidence="8">
    <location>
        <begin position="433"/>
        <end position="454"/>
    </location>
</feature>
<dbReference type="PIRSF" id="PIRSF002869">
    <property type="entry name" value="MviN"/>
    <property type="match status" value="1"/>
</dbReference>
<evidence type="ECO:0000313" key="11">
    <source>
        <dbReference type="Proteomes" id="UP001407405"/>
    </source>
</evidence>
<gene>
    <name evidence="8 10" type="primary">murJ</name>
    <name evidence="10" type="ORF">AAIG11_16230</name>
</gene>
<comment type="function">
    <text evidence="8 9">Involved in peptidoglycan biosynthesis. Transports lipid-linked peptidoglycan precursors from the inner to the outer leaflet of the cytoplasmic membrane.</text>
</comment>
<dbReference type="PANTHER" id="PTHR47019:SF1">
    <property type="entry name" value="LIPID II FLIPPASE MURJ"/>
    <property type="match status" value="1"/>
</dbReference>
<feature type="transmembrane region" description="Helical" evidence="8">
    <location>
        <begin position="399"/>
        <end position="421"/>
    </location>
</feature>
<keyword evidence="8 9" id="KW-0961">Cell wall biogenesis/degradation</keyword>
<dbReference type="Pfam" id="PF03023">
    <property type="entry name" value="MurJ"/>
    <property type="match status" value="1"/>
</dbReference>
<evidence type="ECO:0000256" key="6">
    <source>
        <dbReference type="ARBA" id="ARBA00022989"/>
    </source>
</evidence>
<dbReference type="NCBIfam" id="TIGR01695">
    <property type="entry name" value="murJ_mviN"/>
    <property type="match status" value="1"/>
</dbReference>
<reference evidence="10 11" key="1">
    <citation type="submission" date="2024-04" db="EMBL/GenBank/DDBJ databases">
        <title>Genome sequencing and metabolic network reconstruction of aminoacids and betaine degradation by Anoxynatronum sibiricum.</title>
        <authorList>
            <person name="Detkova E.N."/>
            <person name="Boltjanskaja Y.V."/>
            <person name="Mardanov A.V."/>
            <person name="Kevbrin V."/>
        </authorList>
    </citation>
    <scope>NUCLEOTIDE SEQUENCE [LARGE SCALE GENOMIC DNA]</scope>
    <source>
        <strain evidence="10 11">Z-7981</strain>
    </source>
</reference>
<evidence type="ECO:0000256" key="2">
    <source>
        <dbReference type="ARBA" id="ARBA00022475"/>
    </source>
</evidence>
<keyword evidence="4 8" id="KW-0133">Cell shape</keyword>
<feature type="transmembrane region" description="Helical" evidence="8">
    <location>
        <begin position="374"/>
        <end position="393"/>
    </location>
</feature>
<organism evidence="10 11">
    <name type="scientific">Anoxynatronum sibiricum</name>
    <dbReference type="NCBI Taxonomy" id="210623"/>
    <lineage>
        <taxon>Bacteria</taxon>
        <taxon>Bacillati</taxon>
        <taxon>Bacillota</taxon>
        <taxon>Clostridia</taxon>
        <taxon>Eubacteriales</taxon>
        <taxon>Clostridiaceae</taxon>
        <taxon>Anoxynatronum</taxon>
    </lineage>
</organism>
<feature type="transmembrane region" description="Helical" evidence="8">
    <location>
        <begin position="341"/>
        <end position="362"/>
    </location>
</feature>
<evidence type="ECO:0000256" key="9">
    <source>
        <dbReference type="PIRNR" id="PIRNR002869"/>
    </source>
</evidence>
<evidence type="ECO:0000256" key="3">
    <source>
        <dbReference type="ARBA" id="ARBA00022692"/>
    </source>
</evidence>
<dbReference type="InterPro" id="IPR051050">
    <property type="entry name" value="Lipid_II_flippase_MurJ/MviN"/>
</dbReference>
<evidence type="ECO:0000313" key="10">
    <source>
        <dbReference type="EMBL" id="MEN1762038.1"/>
    </source>
</evidence>
<evidence type="ECO:0000256" key="8">
    <source>
        <dbReference type="HAMAP-Rule" id="MF_02078"/>
    </source>
</evidence>
<evidence type="ECO:0000256" key="4">
    <source>
        <dbReference type="ARBA" id="ARBA00022960"/>
    </source>
</evidence>
<comment type="subcellular location">
    <subcellularLocation>
        <location evidence="1 8">Cell membrane</location>
        <topology evidence="1 8">Multi-pass membrane protein</topology>
    </subcellularLocation>
</comment>
<proteinExistence type="inferred from homology"/>
<feature type="transmembrane region" description="Helical" evidence="8">
    <location>
        <begin position="153"/>
        <end position="174"/>
    </location>
</feature>
<evidence type="ECO:0000256" key="1">
    <source>
        <dbReference type="ARBA" id="ARBA00004651"/>
    </source>
</evidence>
<feature type="transmembrane region" description="Helical" evidence="8">
    <location>
        <begin position="38"/>
        <end position="59"/>
    </location>
</feature>
<comment type="similarity">
    <text evidence="8 9">Belongs to the MurJ/MviN family.</text>
</comment>
<feature type="transmembrane region" description="Helical" evidence="8">
    <location>
        <begin position="303"/>
        <end position="321"/>
    </location>
</feature>
<comment type="caution">
    <text evidence="10">The sequence shown here is derived from an EMBL/GenBank/DDBJ whole genome shotgun (WGS) entry which is preliminary data.</text>
</comment>
<feature type="transmembrane region" description="Helical" evidence="8">
    <location>
        <begin position="180"/>
        <end position="205"/>
    </location>
</feature>
<keyword evidence="3 8" id="KW-0812">Transmembrane</keyword>
<keyword evidence="5 8" id="KW-0573">Peptidoglycan synthesis</keyword>
<keyword evidence="7 8" id="KW-0472">Membrane</keyword>